<feature type="compositionally biased region" description="Polar residues" evidence="1">
    <location>
        <begin position="10"/>
        <end position="28"/>
    </location>
</feature>
<gene>
    <name evidence="2" type="ORF">METZ01_LOCUS325635</name>
</gene>
<evidence type="ECO:0000313" key="2">
    <source>
        <dbReference type="EMBL" id="SVC72781.1"/>
    </source>
</evidence>
<sequence>MNILSIGGSDPSSGAGIQSDIKTFSNHN</sequence>
<dbReference type="AlphaFoldDB" id="A0A382PLG0"/>
<protein>
    <submittedName>
        <fullName evidence="2">Uncharacterized protein</fullName>
    </submittedName>
</protein>
<dbReference type="EMBL" id="UINC01107421">
    <property type="protein sequence ID" value="SVC72781.1"/>
    <property type="molecule type" value="Genomic_DNA"/>
</dbReference>
<evidence type="ECO:0000256" key="1">
    <source>
        <dbReference type="SAM" id="MobiDB-lite"/>
    </source>
</evidence>
<accession>A0A382PLG0</accession>
<dbReference type="Gene3D" id="3.40.1190.20">
    <property type="match status" value="1"/>
</dbReference>
<dbReference type="SUPFAM" id="SSF53613">
    <property type="entry name" value="Ribokinase-like"/>
    <property type="match status" value="1"/>
</dbReference>
<proteinExistence type="predicted"/>
<organism evidence="2">
    <name type="scientific">marine metagenome</name>
    <dbReference type="NCBI Taxonomy" id="408172"/>
    <lineage>
        <taxon>unclassified sequences</taxon>
        <taxon>metagenomes</taxon>
        <taxon>ecological metagenomes</taxon>
    </lineage>
</organism>
<dbReference type="InterPro" id="IPR029056">
    <property type="entry name" value="Ribokinase-like"/>
</dbReference>
<name>A0A382PLG0_9ZZZZ</name>
<feature type="non-terminal residue" evidence="2">
    <location>
        <position position="28"/>
    </location>
</feature>
<feature type="region of interest" description="Disordered" evidence="1">
    <location>
        <begin position="1"/>
        <end position="28"/>
    </location>
</feature>
<reference evidence="2" key="1">
    <citation type="submission" date="2018-05" db="EMBL/GenBank/DDBJ databases">
        <authorList>
            <person name="Lanie J.A."/>
            <person name="Ng W.-L."/>
            <person name="Kazmierczak K.M."/>
            <person name="Andrzejewski T.M."/>
            <person name="Davidsen T.M."/>
            <person name="Wayne K.J."/>
            <person name="Tettelin H."/>
            <person name="Glass J.I."/>
            <person name="Rusch D."/>
            <person name="Podicherti R."/>
            <person name="Tsui H.-C.T."/>
            <person name="Winkler M.E."/>
        </authorList>
    </citation>
    <scope>NUCLEOTIDE SEQUENCE</scope>
</reference>